<reference evidence="1" key="1">
    <citation type="submission" date="2023-03" db="EMBL/GenBank/DDBJ databases">
        <title>Massive genome expansion in bonnet fungi (Mycena s.s.) driven by repeated elements and novel gene families across ecological guilds.</title>
        <authorList>
            <consortium name="Lawrence Berkeley National Laboratory"/>
            <person name="Harder C.B."/>
            <person name="Miyauchi S."/>
            <person name="Viragh M."/>
            <person name="Kuo A."/>
            <person name="Thoen E."/>
            <person name="Andreopoulos B."/>
            <person name="Lu D."/>
            <person name="Skrede I."/>
            <person name="Drula E."/>
            <person name="Henrissat B."/>
            <person name="Morin E."/>
            <person name="Kohler A."/>
            <person name="Barry K."/>
            <person name="LaButti K."/>
            <person name="Morin E."/>
            <person name="Salamov A."/>
            <person name="Lipzen A."/>
            <person name="Mereny Z."/>
            <person name="Hegedus B."/>
            <person name="Baldrian P."/>
            <person name="Stursova M."/>
            <person name="Weitz H."/>
            <person name="Taylor A."/>
            <person name="Grigoriev I.V."/>
            <person name="Nagy L.G."/>
            <person name="Martin F."/>
            <person name="Kauserud H."/>
        </authorList>
    </citation>
    <scope>NUCLEOTIDE SEQUENCE</scope>
    <source>
        <strain evidence="1">CBHHK067</strain>
    </source>
</reference>
<evidence type="ECO:0000313" key="2">
    <source>
        <dbReference type="Proteomes" id="UP001221757"/>
    </source>
</evidence>
<evidence type="ECO:0000313" key="1">
    <source>
        <dbReference type="EMBL" id="KAJ7700426.1"/>
    </source>
</evidence>
<comment type="caution">
    <text evidence="1">The sequence shown here is derived from an EMBL/GenBank/DDBJ whole genome shotgun (WGS) entry which is preliminary data.</text>
</comment>
<keyword evidence="2" id="KW-1185">Reference proteome</keyword>
<organism evidence="1 2">
    <name type="scientific">Mycena rosella</name>
    <name type="common">Pink bonnet</name>
    <name type="synonym">Agaricus rosellus</name>
    <dbReference type="NCBI Taxonomy" id="1033263"/>
    <lineage>
        <taxon>Eukaryota</taxon>
        <taxon>Fungi</taxon>
        <taxon>Dikarya</taxon>
        <taxon>Basidiomycota</taxon>
        <taxon>Agaricomycotina</taxon>
        <taxon>Agaricomycetes</taxon>
        <taxon>Agaricomycetidae</taxon>
        <taxon>Agaricales</taxon>
        <taxon>Marasmiineae</taxon>
        <taxon>Mycenaceae</taxon>
        <taxon>Mycena</taxon>
    </lineage>
</organism>
<dbReference type="Proteomes" id="UP001221757">
    <property type="component" value="Unassembled WGS sequence"/>
</dbReference>
<sequence length="232" mass="26367">MMLRDPHESIVRNILIFPADGGDPRISPMTFNEAGAKANPEGVYTVNVDLRGLYGQRNMYATRQKGWDITNQPEKITEGEYDLFHNASPKLPVNATMARLVGVDPKKPGKRPLWRGDVVVVKRTEWPAPIATGAGAHMDYLDVPSQAMELFSSLLIPFWYNSDEWRDFLRTEQEWNDAGLEKDQNWPMYQKLYPMLGSTKSGFDKKTYDKTARMIDRLKTTRSCSMPSASST</sequence>
<dbReference type="AlphaFoldDB" id="A0AAD7GLL1"/>
<accession>A0AAD7GLL1</accession>
<gene>
    <name evidence="1" type="ORF">B0H17DRAFT_1251348</name>
</gene>
<name>A0AAD7GLL1_MYCRO</name>
<proteinExistence type="predicted"/>
<dbReference type="EMBL" id="JARKIE010000020">
    <property type="protein sequence ID" value="KAJ7700426.1"/>
    <property type="molecule type" value="Genomic_DNA"/>
</dbReference>
<protein>
    <submittedName>
        <fullName evidence="1">Uncharacterized protein</fullName>
    </submittedName>
</protein>